<sequence>MKINMKKTEVLICSKEAETVNIIVNNVPIKQVKSFKYLGSTITENAKSTMDIKQRIAQAKAAFAKKKTLLCSNNIDINFRKQLIKTKTLGVWHCMVQKRG</sequence>
<evidence type="ECO:0000313" key="1">
    <source>
        <dbReference type="EMBL" id="CAG6638058.1"/>
    </source>
</evidence>
<dbReference type="PANTHER" id="PTHR47027">
    <property type="entry name" value="REVERSE TRANSCRIPTASE DOMAIN-CONTAINING PROTEIN"/>
    <property type="match status" value="1"/>
</dbReference>
<reference evidence="1" key="1">
    <citation type="submission" date="2021-05" db="EMBL/GenBank/DDBJ databases">
        <authorList>
            <person name="Alioto T."/>
            <person name="Alioto T."/>
            <person name="Gomez Garrido J."/>
        </authorList>
    </citation>
    <scope>NUCLEOTIDE SEQUENCE</scope>
</reference>
<proteinExistence type="predicted"/>
<accession>A0A8D8VXD2</accession>
<protein>
    <submittedName>
        <fullName evidence="1">Uncharacterized protein</fullName>
    </submittedName>
</protein>
<dbReference type="PANTHER" id="PTHR47027:SF20">
    <property type="entry name" value="REVERSE TRANSCRIPTASE-LIKE PROTEIN WITH RNA-DIRECTED DNA POLYMERASE DOMAIN"/>
    <property type="match status" value="1"/>
</dbReference>
<dbReference type="AlphaFoldDB" id="A0A8D8VXD2"/>
<name>A0A8D8VXD2_9HEMI</name>
<dbReference type="EMBL" id="HBUF01101127">
    <property type="protein sequence ID" value="CAG6638058.1"/>
    <property type="molecule type" value="Transcribed_RNA"/>
</dbReference>
<organism evidence="1">
    <name type="scientific">Cacopsylla melanoneura</name>
    <dbReference type="NCBI Taxonomy" id="428564"/>
    <lineage>
        <taxon>Eukaryota</taxon>
        <taxon>Metazoa</taxon>
        <taxon>Ecdysozoa</taxon>
        <taxon>Arthropoda</taxon>
        <taxon>Hexapoda</taxon>
        <taxon>Insecta</taxon>
        <taxon>Pterygota</taxon>
        <taxon>Neoptera</taxon>
        <taxon>Paraneoptera</taxon>
        <taxon>Hemiptera</taxon>
        <taxon>Sternorrhyncha</taxon>
        <taxon>Psylloidea</taxon>
        <taxon>Psyllidae</taxon>
        <taxon>Psyllinae</taxon>
        <taxon>Cacopsylla</taxon>
    </lineage>
</organism>